<comment type="subcellular location">
    <subcellularLocation>
        <location evidence="1">Cell outer membrane</location>
    </subcellularLocation>
</comment>
<dbReference type="SUPFAM" id="SSF56935">
    <property type="entry name" value="Porins"/>
    <property type="match status" value="1"/>
</dbReference>
<dbReference type="Pfam" id="PF13620">
    <property type="entry name" value="CarboxypepD_reg"/>
    <property type="match status" value="1"/>
</dbReference>
<reference evidence="5 6" key="1">
    <citation type="submission" date="2011-08" db="EMBL/GenBank/DDBJ databases">
        <title>The Genome Sequence of Alistipes indistinctus YIT 12060.</title>
        <authorList>
            <consortium name="The Broad Institute Genome Sequencing Platform"/>
            <person name="Earl A."/>
            <person name="Ward D."/>
            <person name="Feldgarden M."/>
            <person name="Gevers D."/>
            <person name="Morotomi M."/>
            <person name="Young S.K."/>
            <person name="Zeng Q."/>
            <person name="Gargeya S."/>
            <person name="Fitzgerald M."/>
            <person name="Haas B."/>
            <person name="Abouelleil A."/>
            <person name="Alvarado L."/>
            <person name="Arachchi H.M."/>
            <person name="Berlin A."/>
            <person name="Brown A."/>
            <person name="Chapman S.B."/>
            <person name="Chen Z."/>
            <person name="Dunbar C."/>
            <person name="Freedman E."/>
            <person name="Gearin G."/>
            <person name="Gellesch M."/>
            <person name="Goldberg J."/>
            <person name="Griggs A."/>
            <person name="Gujja S."/>
            <person name="Heiman D."/>
            <person name="Howarth C."/>
            <person name="Larson L."/>
            <person name="Lui A."/>
            <person name="MacDonald P.J.P."/>
            <person name="Montmayeur A."/>
            <person name="Murphy C."/>
            <person name="Neiman D."/>
            <person name="Pearson M."/>
            <person name="Priest M."/>
            <person name="Roberts A."/>
            <person name="Saif S."/>
            <person name="Shea T."/>
            <person name="Shenoy N."/>
            <person name="Sisk P."/>
            <person name="Stolte C."/>
            <person name="Sykes S."/>
            <person name="Wortman J."/>
            <person name="Nusbaum C."/>
            <person name="Birren B."/>
        </authorList>
    </citation>
    <scope>NUCLEOTIDE SEQUENCE [LARGE SCALE GENOMIC DNA]</scope>
    <source>
        <strain evidence="5 6">YIT 12060</strain>
    </source>
</reference>
<evidence type="ECO:0000256" key="3">
    <source>
        <dbReference type="ARBA" id="ARBA00023237"/>
    </source>
</evidence>
<dbReference type="InterPro" id="IPR041700">
    <property type="entry name" value="OMP_b-brl_3"/>
</dbReference>
<sequence length="788" mass="89636">MFGSSLSSQAQNGSVTLSGRITNSDGVAVDYATVLLKSASDTLKVYGGISDEQGRFILKVPAGDYLFQTSFLGYSPLFKQITLVSSQDMGNLVMTPVSTELDAVVVRARMVKREADRFVVNVGNSPVAAGQTAKEMLDLSPTVWIDEERGISLNGKENVQVYVNERIVRESGEELIKYLYSIRAEDIVRIEVIPVGGVEHEASAQGGIIKLTLRKQRDDGLEGSLRMRYGTRLNDNPQQYIQPSLSINYRLAKFSLYTDITENRNKYYGYGIARRINKNGYSFESNWRQSSLKDSPTLRVGTIYDISPRHSIGVEANLAGYFPEKERSSVVDTVFYNGVLQGTIESDYNYLNKHKNWNLSANYIARFDTVGSTFKLLFDYVRTHPHTGGYVEVDHIIPGDAYTYRSNNESQNDLYSVTGDFDIRAGDNARVKTGFKYIFSQVDSWMKYEDLVGDIWVVRPDQTYDMVYDEHISAAYGRYTYTFGSKISVGVGLRVEHTYAMPAATGVNNIERQNYFSFFPQADLILPLGDSHQLIFNYARKIRRPSFWLLIPLRRPISETEVAVGNPKLKPSFSHEFSLNWVIRQKYTVTAGAYLMNDVWVSTPRVDPDDPMSLIRTPENQNSSSMWYVSAAVPVQVTPWWSFNANLVGTLAWYHIDQYRKSNHRLTGNLINTFTLREGTSLMLSAYGHTRNRYEYTQYAGAYYINAGITQQLLKGAMTLSAQVNNIFDTRNSWRSVYNPYFFEESFFWGQRPMFVASVQYKFKNGKEFRARRVESDTDTSRISGREN</sequence>
<dbReference type="InterPro" id="IPR036942">
    <property type="entry name" value="Beta-barrel_TonB_sf"/>
</dbReference>
<dbReference type="GO" id="GO:0009279">
    <property type="term" value="C:cell outer membrane"/>
    <property type="evidence" value="ECO:0007669"/>
    <property type="project" value="UniProtKB-SubCell"/>
</dbReference>
<evidence type="ECO:0000256" key="2">
    <source>
        <dbReference type="ARBA" id="ARBA00023136"/>
    </source>
</evidence>
<dbReference type="OrthoDB" id="905812at2"/>
<dbReference type="PANTHER" id="PTHR40980">
    <property type="entry name" value="PLUG DOMAIN-CONTAINING PROTEIN"/>
    <property type="match status" value="1"/>
</dbReference>
<dbReference type="RefSeq" id="WP_009134709.1">
    <property type="nucleotide sequence ID" value="NZ_JH370372.1"/>
</dbReference>
<dbReference type="InterPro" id="IPR008969">
    <property type="entry name" value="CarboxyPept-like_regulatory"/>
</dbReference>
<evidence type="ECO:0000259" key="4">
    <source>
        <dbReference type="Pfam" id="PF14905"/>
    </source>
</evidence>
<dbReference type="AlphaFoldDB" id="G5HB88"/>
<protein>
    <recommendedName>
        <fullName evidence="4">Outer membrane protein beta-barrel domain-containing protein</fullName>
    </recommendedName>
</protein>
<gene>
    <name evidence="5" type="ORF">HMPREF9450_01903</name>
</gene>
<name>G5HB88_9BACT</name>
<dbReference type="Proteomes" id="UP000006008">
    <property type="component" value="Unassembled WGS sequence"/>
</dbReference>
<dbReference type="Gene3D" id="2.40.170.20">
    <property type="entry name" value="TonB-dependent receptor, beta-barrel domain"/>
    <property type="match status" value="1"/>
</dbReference>
<organism evidence="5 6">
    <name type="scientific">Alistipes indistinctus YIT 12060</name>
    <dbReference type="NCBI Taxonomy" id="742725"/>
    <lineage>
        <taxon>Bacteria</taxon>
        <taxon>Pseudomonadati</taxon>
        <taxon>Bacteroidota</taxon>
        <taxon>Bacteroidia</taxon>
        <taxon>Bacteroidales</taxon>
        <taxon>Rikenellaceae</taxon>
        <taxon>Alistipes</taxon>
    </lineage>
</organism>
<dbReference type="EMBL" id="ADLD01000013">
    <property type="protein sequence ID" value="EHB91854.1"/>
    <property type="molecule type" value="Genomic_DNA"/>
</dbReference>
<dbReference type="STRING" id="742725.HMPREF9450_01903"/>
<dbReference type="Gene3D" id="2.60.40.1120">
    <property type="entry name" value="Carboxypeptidase-like, regulatory domain"/>
    <property type="match status" value="1"/>
</dbReference>
<dbReference type="PATRIC" id="fig|742725.3.peg.2002"/>
<dbReference type="SUPFAM" id="SSF49464">
    <property type="entry name" value="Carboxypeptidase regulatory domain-like"/>
    <property type="match status" value="1"/>
</dbReference>
<dbReference type="HOGENOM" id="CLU_017617_1_0_10"/>
<dbReference type="PANTHER" id="PTHR40980:SF4">
    <property type="entry name" value="TONB-DEPENDENT RECEPTOR-LIKE BETA-BARREL DOMAIN-CONTAINING PROTEIN"/>
    <property type="match status" value="1"/>
</dbReference>
<keyword evidence="6" id="KW-1185">Reference proteome</keyword>
<proteinExistence type="predicted"/>
<dbReference type="eggNOG" id="COG4771">
    <property type="taxonomic scope" value="Bacteria"/>
</dbReference>
<feature type="domain" description="Outer membrane protein beta-barrel" evidence="4">
    <location>
        <begin position="366"/>
        <end position="761"/>
    </location>
</feature>
<keyword evidence="2" id="KW-0472">Membrane</keyword>
<comment type="caution">
    <text evidence="5">The sequence shown here is derived from an EMBL/GenBank/DDBJ whole genome shotgun (WGS) entry which is preliminary data.</text>
</comment>
<evidence type="ECO:0000256" key="1">
    <source>
        <dbReference type="ARBA" id="ARBA00004442"/>
    </source>
</evidence>
<keyword evidence="3" id="KW-0998">Cell outer membrane</keyword>
<dbReference type="Pfam" id="PF14905">
    <property type="entry name" value="OMP_b-brl_3"/>
    <property type="match status" value="1"/>
</dbReference>
<evidence type="ECO:0000313" key="6">
    <source>
        <dbReference type="Proteomes" id="UP000006008"/>
    </source>
</evidence>
<evidence type="ECO:0000313" key="5">
    <source>
        <dbReference type="EMBL" id="EHB91854.1"/>
    </source>
</evidence>
<accession>G5HB88</accession>